<sequence length="354" mass="39521">MNRRTLIKALGFPVVTVTGALGWMTAARSKNRYYDGPVSDHFDGVRFFTPGQPQDKGLLELARWRLQGGRRDWPESFPSPFRDKPPAEVAGLRSALIGHASFLIQVAGLNILVDPVFSEKASPVSFAGPTRVNPPGIAFDDLPPIHVVLITHNHYDHLDTETLGRLWQRHRPKFVAPLGNDAVIRAEHPEIPVETRDWGGSVELGNGVTAHLEPAYHWSARGINDRRMALWCAFVLTTPAGVIYHIGDTGFGDGKIFHGVRERFGRPRLAHLPIGAYEPRWFMEPQHMNPEDAVKVLRIVEADQALGHHWGTFRLTDEGIEEPPQELAVALQTAEIPEDRFRALRPGEAWEPSA</sequence>
<feature type="transmembrane region" description="Helical" evidence="1">
    <location>
        <begin position="6"/>
        <end position="24"/>
    </location>
</feature>
<evidence type="ECO:0000313" key="3">
    <source>
        <dbReference type="EMBL" id="MBB3021176.1"/>
    </source>
</evidence>
<dbReference type="Gene3D" id="3.60.15.10">
    <property type="entry name" value="Ribonuclease Z/Hydroxyacylglutathione hydrolase-like"/>
    <property type="match status" value="1"/>
</dbReference>
<keyword evidence="1" id="KW-1133">Transmembrane helix</keyword>
<dbReference type="PANTHER" id="PTHR15032">
    <property type="entry name" value="N-ACYL-PHOSPHATIDYLETHANOLAMINE-HYDROLYZING PHOSPHOLIPASE D"/>
    <property type="match status" value="1"/>
</dbReference>
<name>A0A7W4VQ66_9HYPH</name>
<dbReference type="Pfam" id="PF12706">
    <property type="entry name" value="Lactamase_B_2"/>
    <property type="match status" value="1"/>
</dbReference>
<dbReference type="SUPFAM" id="SSF56281">
    <property type="entry name" value="Metallo-hydrolase/oxidoreductase"/>
    <property type="match status" value="1"/>
</dbReference>
<dbReference type="PANTHER" id="PTHR15032:SF4">
    <property type="entry name" value="N-ACYL-PHOSPHATIDYLETHANOLAMINE-HYDROLYZING PHOSPHOLIPASE D"/>
    <property type="match status" value="1"/>
</dbReference>
<dbReference type="Proteomes" id="UP000532010">
    <property type="component" value="Unassembled WGS sequence"/>
</dbReference>
<protein>
    <submittedName>
        <fullName evidence="3">L-ascorbate metabolism protein UlaG (Beta-lactamase superfamily)</fullName>
    </submittedName>
</protein>
<evidence type="ECO:0000259" key="2">
    <source>
        <dbReference type="Pfam" id="PF12706"/>
    </source>
</evidence>
<evidence type="ECO:0000256" key="1">
    <source>
        <dbReference type="SAM" id="Phobius"/>
    </source>
</evidence>
<keyword evidence="4" id="KW-1185">Reference proteome</keyword>
<keyword evidence="1" id="KW-0472">Membrane</keyword>
<dbReference type="GO" id="GO:0005737">
    <property type="term" value="C:cytoplasm"/>
    <property type="evidence" value="ECO:0007669"/>
    <property type="project" value="TreeGrafter"/>
</dbReference>
<dbReference type="RefSeq" id="WP_183453847.1">
    <property type="nucleotide sequence ID" value="NZ_JACHWB010000008.1"/>
</dbReference>
<feature type="domain" description="Metallo-beta-lactamase" evidence="2">
    <location>
        <begin position="110"/>
        <end position="310"/>
    </location>
</feature>
<dbReference type="InterPro" id="IPR001279">
    <property type="entry name" value="Metallo-B-lactamas"/>
</dbReference>
<organism evidence="3 4">
    <name type="scientific">Microvirga lupini</name>
    <dbReference type="NCBI Taxonomy" id="420324"/>
    <lineage>
        <taxon>Bacteria</taxon>
        <taxon>Pseudomonadati</taxon>
        <taxon>Pseudomonadota</taxon>
        <taxon>Alphaproteobacteria</taxon>
        <taxon>Hyphomicrobiales</taxon>
        <taxon>Methylobacteriaceae</taxon>
        <taxon>Microvirga</taxon>
    </lineage>
</organism>
<keyword evidence="1" id="KW-0812">Transmembrane</keyword>
<proteinExistence type="predicted"/>
<evidence type="ECO:0000313" key="4">
    <source>
        <dbReference type="Proteomes" id="UP000532010"/>
    </source>
</evidence>
<accession>A0A7W4VQ66</accession>
<dbReference type="AlphaFoldDB" id="A0A7W4VQ66"/>
<reference evidence="3 4" key="1">
    <citation type="submission" date="2020-08" db="EMBL/GenBank/DDBJ databases">
        <title>The Agave Microbiome: Exploring the role of microbial communities in plant adaptations to desert environments.</title>
        <authorList>
            <person name="Partida-Martinez L.P."/>
        </authorList>
    </citation>
    <scope>NUCLEOTIDE SEQUENCE [LARGE SCALE GENOMIC DNA]</scope>
    <source>
        <strain evidence="3 4">AT3.9</strain>
    </source>
</reference>
<dbReference type="InterPro" id="IPR036866">
    <property type="entry name" value="RibonucZ/Hydroxyglut_hydro"/>
</dbReference>
<comment type="caution">
    <text evidence="3">The sequence shown here is derived from an EMBL/GenBank/DDBJ whole genome shotgun (WGS) entry which is preliminary data.</text>
</comment>
<gene>
    <name evidence="3" type="ORF">FHR70_004267</name>
</gene>
<dbReference type="EMBL" id="JACHWB010000008">
    <property type="protein sequence ID" value="MBB3021176.1"/>
    <property type="molecule type" value="Genomic_DNA"/>
</dbReference>